<dbReference type="Proteomes" id="UP001209878">
    <property type="component" value="Unassembled WGS sequence"/>
</dbReference>
<dbReference type="EMBL" id="JAODUO010000629">
    <property type="protein sequence ID" value="KAK2176932.1"/>
    <property type="molecule type" value="Genomic_DNA"/>
</dbReference>
<reference evidence="2" key="1">
    <citation type="journal article" date="2023" name="Mol. Biol. Evol.">
        <title>Third-Generation Sequencing Reveals the Adaptive Role of the Epigenome in Three Deep-Sea Polychaetes.</title>
        <authorList>
            <person name="Perez M."/>
            <person name="Aroh O."/>
            <person name="Sun Y."/>
            <person name="Lan Y."/>
            <person name="Juniper S.K."/>
            <person name="Young C.R."/>
            <person name="Angers B."/>
            <person name="Qian P.Y."/>
        </authorList>
    </citation>
    <scope>NUCLEOTIDE SEQUENCE</scope>
    <source>
        <strain evidence="2">R07B-5</strain>
    </source>
</reference>
<evidence type="ECO:0000313" key="3">
    <source>
        <dbReference type="Proteomes" id="UP001209878"/>
    </source>
</evidence>
<feature type="region of interest" description="Disordered" evidence="1">
    <location>
        <begin position="1"/>
        <end position="35"/>
    </location>
</feature>
<comment type="caution">
    <text evidence="2">The sequence shown here is derived from an EMBL/GenBank/DDBJ whole genome shotgun (WGS) entry which is preliminary data.</text>
</comment>
<protein>
    <submittedName>
        <fullName evidence="2">Uncharacterized protein</fullName>
    </submittedName>
</protein>
<dbReference type="AlphaFoldDB" id="A0AAD9NNJ4"/>
<sequence length="101" mass="11609">MKSALREMFQRPSRLPPIETTKPKPTADGQLPDLEYDTKADRGWRRYFQRPDIQRFLAQRDSVERYRGGGQKCAAPASEKSYMSIDVASMPYLWVGGAARR</sequence>
<proteinExistence type="predicted"/>
<name>A0AAD9NNJ4_RIDPI</name>
<accession>A0AAD9NNJ4</accession>
<evidence type="ECO:0000313" key="2">
    <source>
        <dbReference type="EMBL" id="KAK2176932.1"/>
    </source>
</evidence>
<gene>
    <name evidence="2" type="ORF">NP493_630g00016</name>
</gene>
<organism evidence="2 3">
    <name type="scientific">Ridgeia piscesae</name>
    <name type="common">Tubeworm</name>
    <dbReference type="NCBI Taxonomy" id="27915"/>
    <lineage>
        <taxon>Eukaryota</taxon>
        <taxon>Metazoa</taxon>
        <taxon>Spiralia</taxon>
        <taxon>Lophotrochozoa</taxon>
        <taxon>Annelida</taxon>
        <taxon>Polychaeta</taxon>
        <taxon>Sedentaria</taxon>
        <taxon>Canalipalpata</taxon>
        <taxon>Sabellida</taxon>
        <taxon>Siboglinidae</taxon>
        <taxon>Ridgeia</taxon>
    </lineage>
</organism>
<keyword evidence="3" id="KW-1185">Reference proteome</keyword>
<evidence type="ECO:0000256" key="1">
    <source>
        <dbReference type="SAM" id="MobiDB-lite"/>
    </source>
</evidence>